<dbReference type="OrthoDB" id="3358973at2759"/>
<dbReference type="AlphaFoldDB" id="A0A9P6EM51"/>
<organism evidence="2 3">
    <name type="scientific">Crepidotus variabilis</name>
    <dbReference type="NCBI Taxonomy" id="179855"/>
    <lineage>
        <taxon>Eukaryota</taxon>
        <taxon>Fungi</taxon>
        <taxon>Dikarya</taxon>
        <taxon>Basidiomycota</taxon>
        <taxon>Agaricomycotina</taxon>
        <taxon>Agaricomycetes</taxon>
        <taxon>Agaricomycetidae</taxon>
        <taxon>Agaricales</taxon>
        <taxon>Agaricineae</taxon>
        <taxon>Crepidotaceae</taxon>
        <taxon>Crepidotus</taxon>
    </lineage>
</organism>
<dbReference type="Proteomes" id="UP000807306">
    <property type="component" value="Unassembled WGS sequence"/>
</dbReference>
<evidence type="ECO:0000313" key="3">
    <source>
        <dbReference type="Proteomes" id="UP000807306"/>
    </source>
</evidence>
<comment type="caution">
    <text evidence="2">The sequence shown here is derived from an EMBL/GenBank/DDBJ whole genome shotgun (WGS) entry which is preliminary data.</text>
</comment>
<dbReference type="EMBL" id="MU157834">
    <property type="protein sequence ID" value="KAF9531592.1"/>
    <property type="molecule type" value="Genomic_DNA"/>
</dbReference>
<gene>
    <name evidence="2" type="ORF">CPB83DRAFT_891489</name>
</gene>
<evidence type="ECO:0000313" key="2">
    <source>
        <dbReference type="EMBL" id="KAF9531592.1"/>
    </source>
</evidence>
<feature type="compositionally biased region" description="Basic and acidic residues" evidence="1">
    <location>
        <begin position="7"/>
        <end position="27"/>
    </location>
</feature>
<feature type="compositionally biased region" description="Pro residues" evidence="1">
    <location>
        <begin position="213"/>
        <end position="228"/>
    </location>
</feature>
<feature type="region of interest" description="Disordered" evidence="1">
    <location>
        <begin position="1"/>
        <end position="242"/>
    </location>
</feature>
<name>A0A9P6EM51_9AGAR</name>
<reference evidence="2" key="1">
    <citation type="submission" date="2020-11" db="EMBL/GenBank/DDBJ databases">
        <authorList>
            <consortium name="DOE Joint Genome Institute"/>
            <person name="Ahrendt S."/>
            <person name="Riley R."/>
            <person name="Andreopoulos W."/>
            <person name="Labutti K."/>
            <person name="Pangilinan J."/>
            <person name="Ruiz-Duenas F.J."/>
            <person name="Barrasa J.M."/>
            <person name="Sanchez-Garcia M."/>
            <person name="Camarero S."/>
            <person name="Miyauchi S."/>
            <person name="Serrano A."/>
            <person name="Linde D."/>
            <person name="Babiker R."/>
            <person name="Drula E."/>
            <person name="Ayuso-Fernandez I."/>
            <person name="Pacheco R."/>
            <person name="Padilla G."/>
            <person name="Ferreira P."/>
            <person name="Barriuso J."/>
            <person name="Kellner H."/>
            <person name="Castanera R."/>
            <person name="Alfaro M."/>
            <person name="Ramirez L."/>
            <person name="Pisabarro A.G."/>
            <person name="Kuo A."/>
            <person name="Tritt A."/>
            <person name="Lipzen A."/>
            <person name="He G."/>
            <person name="Yan M."/>
            <person name="Ng V."/>
            <person name="Cullen D."/>
            <person name="Martin F."/>
            <person name="Rosso M.-N."/>
            <person name="Henrissat B."/>
            <person name="Hibbett D."/>
            <person name="Martinez A.T."/>
            <person name="Grigoriev I.V."/>
        </authorList>
    </citation>
    <scope>NUCLEOTIDE SEQUENCE</scope>
    <source>
        <strain evidence="2">CBS 506.95</strain>
    </source>
</reference>
<keyword evidence="3" id="KW-1185">Reference proteome</keyword>
<feature type="compositionally biased region" description="Low complexity" evidence="1">
    <location>
        <begin position="166"/>
        <end position="175"/>
    </location>
</feature>
<evidence type="ECO:0000256" key="1">
    <source>
        <dbReference type="SAM" id="MobiDB-lite"/>
    </source>
</evidence>
<proteinExistence type="predicted"/>
<sequence>MTDQEEDIAKISNLDKGKSKQRPDHDLASTPDSSSERLDDVVYPPVSDDAEESRRVEENLRRWEVAERQRRKSARESQTNPGGGASLVSDVSRRASLLFSGRKSKQHSISSLGNHRALRSRDSIDVLPLNEAKGFPLSSPTPSEPDADPFVNPQDIPLSPFDDAHAANQSASQSSRPLLRERSSASSLNEDTTHTEQHLQRPPPVKPIDLPLPRSPPPINTPPPPISPLDPTSPSGSAQKEEHIRWWHDWLCGCTEGPDRGGEFQAGRTNPNE</sequence>
<protein>
    <submittedName>
        <fullName evidence="2">Uncharacterized protein</fullName>
    </submittedName>
</protein>
<feature type="compositionally biased region" description="Basic and acidic residues" evidence="1">
    <location>
        <begin position="52"/>
        <end position="68"/>
    </location>
</feature>
<accession>A0A9P6EM51</accession>